<comment type="similarity">
    <text evidence="2 6">Belongs to the AB hydrolase superfamily. Lipase family.</text>
</comment>
<dbReference type="EC" id="3.1.1.-" evidence="6"/>
<dbReference type="AlphaFoldDB" id="A0A5J9SCT9"/>
<evidence type="ECO:0000256" key="2">
    <source>
        <dbReference type="ARBA" id="ARBA00010701"/>
    </source>
</evidence>
<dbReference type="Gramene" id="TVT97117">
    <property type="protein sequence ID" value="TVT97117"/>
    <property type="gene ID" value="EJB05_57656"/>
</dbReference>
<feature type="region of interest" description="Disordered" evidence="7">
    <location>
        <begin position="228"/>
        <end position="272"/>
    </location>
</feature>
<feature type="non-terminal residue" evidence="10">
    <location>
        <position position="1"/>
    </location>
</feature>
<dbReference type="Gramene" id="TVU34385">
    <property type="protein sequence ID" value="TVU34385"/>
    <property type="gene ID" value="EJB05_16217"/>
</dbReference>
<accession>A0A5J9SCT9</accession>
<protein>
    <recommendedName>
        <fullName evidence="6">Phospholipase A1</fullName>
        <ecNumber evidence="6">3.1.1.-</ecNumber>
    </recommendedName>
</protein>
<dbReference type="GO" id="GO:0016042">
    <property type="term" value="P:lipid catabolic process"/>
    <property type="evidence" value="ECO:0007669"/>
    <property type="project" value="UniProtKB-UniRule"/>
</dbReference>
<dbReference type="InterPro" id="IPR002921">
    <property type="entry name" value="Fungal_lipase-type"/>
</dbReference>
<evidence type="ECO:0000313" key="12">
    <source>
        <dbReference type="Proteomes" id="UP000324897"/>
    </source>
</evidence>
<name>A0A5J9SCT9_9POAL</name>
<evidence type="ECO:0000313" key="11">
    <source>
        <dbReference type="EMBL" id="TVU34385.1"/>
    </source>
</evidence>
<dbReference type="Pfam" id="PF01764">
    <property type="entry name" value="Lipase_3"/>
    <property type="match status" value="2"/>
</dbReference>
<comment type="function">
    <text evidence="1 6">Acylhydrolase that catalyzes the hydrolysis of phospholipids at the sn-1 position.</text>
</comment>
<keyword evidence="12" id="KW-1185">Reference proteome</keyword>
<evidence type="ECO:0000256" key="7">
    <source>
        <dbReference type="SAM" id="MobiDB-lite"/>
    </source>
</evidence>
<dbReference type="CDD" id="cd00519">
    <property type="entry name" value="Lipase_3"/>
    <property type="match status" value="1"/>
</dbReference>
<feature type="signal peptide" evidence="8">
    <location>
        <begin position="1"/>
        <end position="20"/>
    </location>
</feature>
<sequence length="416" mass="45832">MMLLAAPFLLCLLAPSFSNAAIANRWRELHGNTSWNGLLDPLDMDLRRSIIGYGELAQATYDAFNGEKRSPHAGACRYGRADLLASAEVPAAGDYAVTKFVYATSAPVPEAFLLLPAPELEEEAWSRESNWIGYVAVATDRGVAALGRRDVVVAWRGTLTDLEWVNDFDFVPASAAPVLGDAAAANPLAMVHRGFLSIYNSSNANSKYNKASARNQARGEEADGVVQARGDEHHHHRPQPRRCARHAQRRRHRRQRLEHTPTSSSSLKPPSPVTAIVFASPHVGDRFFKSAFRSFQDLRALHVNNAGDIVPKTPALSYVDVAVPLRIDTGRSPYLRSPGTVRTLHNLECYLHGVAGDQGSAGGFRLEVDRDVALVNKREDALRDEYPVPANWWVPKNKGMVKNAGGKWELKDFEQI</sequence>
<feature type="chain" id="PRO_5044097391" description="Phospholipase A1" evidence="8">
    <location>
        <begin position="21"/>
        <end position="416"/>
    </location>
</feature>
<keyword evidence="5 6" id="KW-0443">Lipid metabolism</keyword>
<keyword evidence="4 6" id="KW-0442">Lipid degradation</keyword>
<evidence type="ECO:0000256" key="5">
    <source>
        <dbReference type="ARBA" id="ARBA00023098"/>
    </source>
</evidence>
<evidence type="ECO:0000256" key="3">
    <source>
        <dbReference type="ARBA" id="ARBA00022801"/>
    </source>
</evidence>
<evidence type="ECO:0000256" key="8">
    <source>
        <dbReference type="SAM" id="SignalP"/>
    </source>
</evidence>
<dbReference type="InterPro" id="IPR029058">
    <property type="entry name" value="AB_hydrolase_fold"/>
</dbReference>
<gene>
    <name evidence="11" type="ORF">EJB05_16217</name>
    <name evidence="10" type="ORF">EJB05_57656</name>
</gene>
<dbReference type="EMBL" id="RWGY01000009">
    <property type="protein sequence ID" value="TVU34385.1"/>
    <property type="molecule type" value="Genomic_DNA"/>
</dbReference>
<feature type="compositionally biased region" description="Basic residues" evidence="7">
    <location>
        <begin position="234"/>
        <end position="256"/>
    </location>
</feature>
<proteinExistence type="inferred from homology"/>
<comment type="caution">
    <text evidence="10">The sequence shown here is derived from an EMBL/GenBank/DDBJ whole genome shotgun (WGS) entry which is preliminary data.</text>
</comment>
<keyword evidence="3 6" id="KW-0378">Hydrolase</keyword>
<dbReference type="SUPFAM" id="SSF53474">
    <property type="entry name" value="alpha/beta-Hydrolases"/>
    <property type="match status" value="2"/>
</dbReference>
<keyword evidence="8" id="KW-0732">Signal</keyword>
<dbReference type="PANTHER" id="PTHR31828">
    <property type="entry name" value="PHOSPHOLIPASE A1-IIGAMMA"/>
    <property type="match status" value="1"/>
</dbReference>
<dbReference type="GO" id="GO:0008970">
    <property type="term" value="F:phospholipase A1 activity"/>
    <property type="evidence" value="ECO:0007669"/>
    <property type="project" value="UniProtKB-UniRule"/>
</dbReference>
<dbReference type="Gene3D" id="3.40.50.1820">
    <property type="entry name" value="alpha/beta hydrolase"/>
    <property type="match status" value="2"/>
</dbReference>
<dbReference type="OrthoDB" id="438440at2759"/>
<reference evidence="10 12" key="1">
    <citation type="journal article" date="2019" name="Sci. Rep.">
        <title>A high-quality genome of Eragrostis curvula grass provides insights into Poaceae evolution and supports new strategies to enhance forage quality.</title>
        <authorList>
            <person name="Carballo J."/>
            <person name="Santos B.A.C.M."/>
            <person name="Zappacosta D."/>
            <person name="Garbus I."/>
            <person name="Selva J.P."/>
            <person name="Gallo C.A."/>
            <person name="Diaz A."/>
            <person name="Albertini E."/>
            <person name="Caccamo M."/>
            <person name="Echenique V."/>
        </authorList>
    </citation>
    <scope>NUCLEOTIDE SEQUENCE [LARGE SCALE GENOMIC DNA]</scope>
    <source>
        <strain evidence="12">cv. Victoria</strain>
        <tissue evidence="10">Leaf</tissue>
    </source>
</reference>
<dbReference type="InterPro" id="IPR033556">
    <property type="entry name" value="PLA"/>
</dbReference>
<evidence type="ECO:0000256" key="1">
    <source>
        <dbReference type="ARBA" id="ARBA00003523"/>
    </source>
</evidence>
<feature type="domain" description="Fungal lipase-type" evidence="9">
    <location>
        <begin position="152"/>
        <end position="204"/>
    </location>
</feature>
<dbReference type="EMBL" id="RWGY01001069">
    <property type="protein sequence ID" value="TVT97117.1"/>
    <property type="molecule type" value="Genomic_DNA"/>
</dbReference>
<dbReference type="Proteomes" id="UP000324897">
    <property type="component" value="Unassembled WGS sequence"/>
</dbReference>
<dbReference type="PANTHER" id="PTHR31828:SF48">
    <property type="entry name" value="PHOSPHOLIPASE A1"/>
    <property type="match status" value="1"/>
</dbReference>
<evidence type="ECO:0000313" key="10">
    <source>
        <dbReference type="EMBL" id="TVT97117.1"/>
    </source>
</evidence>
<evidence type="ECO:0000256" key="4">
    <source>
        <dbReference type="ARBA" id="ARBA00022963"/>
    </source>
</evidence>
<organism evidence="10 12">
    <name type="scientific">Eragrostis curvula</name>
    <name type="common">weeping love grass</name>
    <dbReference type="NCBI Taxonomy" id="38414"/>
    <lineage>
        <taxon>Eukaryota</taxon>
        <taxon>Viridiplantae</taxon>
        <taxon>Streptophyta</taxon>
        <taxon>Embryophyta</taxon>
        <taxon>Tracheophyta</taxon>
        <taxon>Spermatophyta</taxon>
        <taxon>Magnoliopsida</taxon>
        <taxon>Liliopsida</taxon>
        <taxon>Poales</taxon>
        <taxon>Poaceae</taxon>
        <taxon>PACMAD clade</taxon>
        <taxon>Chloridoideae</taxon>
        <taxon>Eragrostideae</taxon>
        <taxon>Eragrostidinae</taxon>
        <taxon>Eragrostis</taxon>
    </lineage>
</organism>
<evidence type="ECO:0000256" key="6">
    <source>
        <dbReference type="RuleBase" id="RU367093"/>
    </source>
</evidence>
<evidence type="ECO:0000259" key="9">
    <source>
        <dbReference type="Pfam" id="PF01764"/>
    </source>
</evidence>
<feature type="domain" description="Fungal lipase-type" evidence="9">
    <location>
        <begin position="268"/>
        <end position="316"/>
    </location>
</feature>